<evidence type="ECO:0000256" key="2">
    <source>
        <dbReference type="SAM" id="MobiDB-lite"/>
    </source>
</evidence>
<dbReference type="InterPro" id="IPR058625">
    <property type="entry name" value="MdtA-like_BSH"/>
</dbReference>
<dbReference type="Gene3D" id="2.40.420.20">
    <property type="match status" value="1"/>
</dbReference>
<keyword evidence="3" id="KW-0472">Membrane</keyword>
<evidence type="ECO:0000259" key="4">
    <source>
        <dbReference type="Pfam" id="PF25876"/>
    </source>
</evidence>
<feature type="domain" description="Multidrug resistance protein MdtA-like alpha-helical hairpin" evidence="4">
    <location>
        <begin position="145"/>
        <end position="201"/>
    </location>
</feature>
<dbReference type="GO" id="GO:1990281">
    <property type="term" value="C:efflux pump complex"/>
    <property type="evidence" value="ECO:0007669"/>
    <property type="project" value="TreeGrafter"/>
</dbReference>
<accession>A0A4S8EWB5</accession>
<dbReference type="PANTHER" id="PTHR30469:SF11">
    <property type="entry name" value="BLL4320 PROTEIN"/>
    <property type="match status" value="1"/>
</dbReference>
<dbReference type="Pfam" id="PF25876">
    <property type="entry name" value="HH_MFP_RND"/>
    <property type="match status" value="1"/>
</dbReference>
<feature type="domain" description="CusB-like beta-barrel" evidence="6">
    <location>
        <begin position="241"/>
        <end position="313"/>
    </location>
</feature>
<evidence type="ECO:0000259" key="5">
    <source>
        <dbReference type="Pfam" id="PF25917"/>
    </source>
</evidence>
<gene>
    <name evidence="7" type="ORF">E9531_12725</name>
</gene>
<keyword evidence="3" id="KW-0812">Transmembrane</keyword>
<name>A0A4S8EWB5_9BURK</name>
<comment type="caution">
    <text evidence="7">The sequence shown here is derived from an EMBL/GenBank/DDBJ whole genome shotgun (WGS) entry which is preliminary data.</text>
</comment>
<dbReference type="NCBIfam" id="TIGR01730">
    <property type="entry name" value="RND_mfp"/>
    <property type="match status" value="1"/>
</dbReference>
<dbReference type="InterPro" id="IPR006143">
    <property type="entry name" value="RND_pump_MFP"/>
</dbReference>
<evidence type="ECO:0000256" key="1">
    <source>
        <dbReference type="ARBA" id="ARBA00009477"/>
    </source>
</evidence>
<dbReference type="InterPro" id="IPR058792">
    <property type="entry name" value="Beta-barrel_RND_2"/>
</dbReference>
<dbReference type="FunFam" id="2.40.30.170:FF:000010">
    <property type="entry name" value="Efflux RND transporter periplasmic adaptor subunit"/>
    <property type="match status" value="1"/>
</dbReference>
<dbReference type="EMBL" id="STFG01000015">
    <property type="protein sequence ID" value="THT99257.1"/>
    <property type="molecule type" value="Genomic_DNA"/>
</dbReference>
<evidence type="ECO:0000256" key="3">
    <source>
        <dbReference type="SAM" id="Phobius"/>
    </source>
</evidence>
<dbReference type="Pfam" id="PF25917">
    <property type="entry name" value="BSH_RND"/>
    <property type="match status" value="1"/>
</dbReference>
<dbReference type="InterPro" id="IPR058624">
    <property type="entry name" value="MdtA-like_HH"/>
</dbReference>
<dbReference type="Gene3D" id="2.40.50.100">
    <property type="match status" value="1"/>
</dbReference>
<feature type="domain" description="Multidrug resistance protein MdtA-like barrel-sandwich hybrid" evidence="5">
    <location>
        <begin position="109"/>
        <end position="230"/>
    </location>
</feature>
<dbReference type="Gene3D" id="2.40.30.170">
    <property type="match status" value="1"/>
</dbReference>
<protein>
    <submittedName>
        <fullName evidence="7">Efflux RND transporter periplasmic adaptor subunit</fullName>
    </submittedName>
</protein>
<sequence length="447" mass="48402">MHCTQGLFQPSFFLIFVEWIKVFAMRSVTKVFLLGAIALAVFAAWWLQQPHGQLALAKATGVKNSAAPASVAPVAAAPAPALVEVTRARTHAVRDSVQAVGNLLSRQSTTLRPEASGRVAALHFKDGQRVRKGQLLLQLDDQLERAQLQQVDAELALAKAQFERNKELVGKGFISQAALDESAANLKVTQARRALAQTQVNRLRITAPFDAVAGIGNVHVGDYLREGDTLVQLQDMDVLYVDFRLPERLSASLRSGQTVALEFDAWPTERFAATVIAIDPLIDAQGRSVALRASLPNQELRLRPGMFARVSLTLQERNQAVLVPEQAILPDAQGAAVIRLSPWEEGDQAGGDLQQLPSDTVFRSERVAVELGLRLPGWVEVLSGIHDGDVVMVAGQHRINRSGQRARLAWVQDSDLVPLAPPGATQPVAQASAEGRQAEVVQASVTQ</sequence>
<keyword evidence="3" id="KW-1133">Transmembrane helix</keyword>
<keyword evidence="8" id="KW-1185">Reference proteome</keyword>
<evidence type="ECO:0000259" key="6">
    <source>
        <dbReference type="Pfam" id="PF25954"/>
    </source>
</evidence>
<dbReference type="PANTHER" id="PTHR30469">
    <property type="entry name" value="MULTIDRUG RESISTANCE PROTEIN MDTA"/>
    <property type="match status" value="1"/>
</dbReference>
<comment type="similarity">
    <text evidence="1">Belongs to the membrane fusion protein (MFP) (TC 8.A.1) family.</text>
</comment>
<dbReference type="Pfam" id="PF25954">
    <property type="entry name" value="Beta-barrel_RND_2"/>
    <property type="match status" value="1"/>
</dbReference>
<dbReference type="Proteomes" id="UP000308917">
    <property type="component" value="Unassembled WGS sequence"/>
</dbReference>
<feature type="region of interest" description="Disordered" evidence="2">
    <location>
        <begin position="423"/>
        <end position="447"/>
    </location>
</feature>
<proteinExistence type="inferred from homology"/>
<organism evidence="7 8">
    <name type="scientific">Lampropedia puyangensis</name>
    <dbReference type="NCBI Taxonomy" id="1330072"/>
    <lineage>
        <taxon>Bacteria</taxon>
        <taxon>Pseudomonadati</taxon>
        <taxon>Pseudomonadota</taxon>
        <taxon>Betaproteobacteria</taxon>
        <taxon>Burkholderiales</taxon>
        <taxon>Comamonadaceae</taxon>
        <taxon>Lampropedia</taxon>
    </lineage>
</organism>
<reference evidence="7 8" key="1">
    <citation type="journal article" date="2015" name="Antonie Van Leeuwenhoek">
        <title>Lampropedia puyangensis sp. nov., isolated from symptomatic bark of Populus ? euramericana canker and emended description of Lampropedia hyalina (Ehrenberg 1832) Lee et al. 2004.</title>
        <authorList>
            <person name="Li Y."/>
            <person name="Wang T."/>
            <person name="Piao C.G."/>
            <person name="Wang L.F."/>
            <person name="Tian G.Z."/>
            <person name="Zhu T.H."/>
            <person name="Guo M.W."/>
        </authorList>
    </citation>
    <scope>NUCLEOTIDE SEQUENCE [LARGE SCALE GENOMIC DNA]</scope>
    <source>
        <strain evidence="7 8">2-bin</strain>
    </source>
</reference>
<dbReference type="AlphaFoldDB" id="A0A4S8EWB5"/>
<dbReference type="SUPFAM" id="SSF111369">
    <property type="entry name" value="HlyD-like secretion proteins"/>
    <property type="match status" value="1"/>
</dbReference>
<dbReference type="Gene3D" id="1.10.287.470">
    <property type="entry name" value="Helix hairpin bin"/>
    <property type="match status" value="1"/>
</dbReference>
<evidence type="ECO:0000313" key="7">
    <source>
        <dbReference type="EMBL" id="THT99257.1"/>
    </source>
</evidence>
<evidence type="ECO:0000313" key="8">
    <source>
        <dbReference type="Proteomes" id="UP000308917"/>
    </source>
</evidence>
<feature type="transmembrane region" description="Helical" evidence="3">
    <location>
        <begin position="31"/>
        <end position="48"/>
    </location>
</feature>
<dbReference type="GO" id="GO:0015562">
    <property type="term" value="F:efflux transmembrane transporter activity"/>
    <property type="evidence" value="ECO:0007669"/>
    <property type="project" value="TreeGrafter"/>
</dbReference>